<evidence type="ECO:0000313" key="3">
    <source>
        <dbReference type="Proteomes" id="UP001066276"/>
    </source>
</evidence>
<feature type="compositionally biased region" description="Polar residues" evidence="1">
    <location>
        <begin position="9"/>
        <end position="20"/>
    </location>
</feature>
<gene>
    <name evidence="2" type="ORF">NDU88_006064</name>
</gene>
<sequence>MGRHRRTDVSQGNTMEQYNTPVPLPQRHVCLEGGDEGQTGMTTIEEPSRVEILAAIQGSRVGLEGKIETVAVEVNLLWANLRKVSDKVRVVEGSIVELQTEVGVFRKQMVQASSMAEDWKHG</sequence>
<evidence type="ECO:0000256" key="1">
    <source>
        <dbReference type="SAM" id="MobiDB-lite"/>
    </source>
</evidence>
<name>A0AAV7TYE3_PLEWA</name>
<dbReference type="AlphaFoldDB" id="A0AAV7TYE3"/>
<feature type="region of interest" description="Disordered" evidence="1">
    <location>
        <begin position="1"/>
        <end position="25"/>
    </location>
</feature>
<accession>A0AAV7TYE3</accession>
<reference evidence="2" key="1">
    <citation type="journal article" date="2022" name="bioRxiv">
        <title>Sequencing and chromosome-scale assembly of the giantPleurodeles waltlgenome.</title>
        <authorList>
            <person name="Brown T."/>
            <person name="Elewa A."/>
            <person name="Iarovenko S."/>
            <person name="Subramanian E."/>
            <person name="Araus A.J."/>
            <person name="Petzold A."/>
            <person name="Susuki M."/>
            <person name="Suzuki K.-i.T."/>
            <person name="Hayashi T."/>
            <person name="Toyoda A."/>
            <person name="Oliveira C."/>
            <person name="Osipova E."/>
            <person name="Leigh N.D."/>
            <person name="Simon A."/>
            <person name="Yun M.H."/>
        </authorList>
    </citation>
    <scope>NUCLEOTIDE SEQUENCE</scope>
    <source>
        <strain evidence="2">20211129_DDA</strain>
        <tissue evidence="2">Liver</tissue>
    </source>
</reference>
<dbReference type="EMBL" id="JANPWB010000006">
    <property type="protein sequence ID" value="KAJ1180849.1"/>
    <property type="molecule type" value="Genomic_DNA"/>
</dbReference>
<evidence type="ECO:0000313" key="2">
    <source>
        <dbReference type="EMBL" id="KAJ1180849.1"/>
    </source>
</evidence>
<comment type="caution">
    <text evidence="2">The sequence shown here is derived from an EMBL/GenBank/DDBJ whole genome shotgun (WGS) entry which is preliminary data.</text>
</comment>
<proteinExistence type="predicted"/>
<organism evidence="2 3">
    <name type="scientific">Pleurodeles waltl</name>
    <name type="common">Iberian ribbed newt</name>
    <dbReference type="NCBI Taxonomy" id="8319"/>
    <lineage>
        <taxon>Eukaryota</taxon>
        <taxon>Metazoa</taxon>
        <taxon>Chordata</taxon>
        <taxon>Craniata</taxon>
        <taxon>Vertebrata</taxon>
        <taxon>Euteleostomi</taxon>
        <taxon>Amphibia</taxon>
        <taxon>Batrachia</taxon>
        <taxon>Caudata</taxon>
        <taxon>Salamandroidea</taxon>
        <taxon>Salamandridae</taxon>
        <taxon>Pleurodelinae</taxon>
        <taxon>Pleurodeles</taxon>
    </lineage>
</organism>
<keyword evidence="3" id="KW-1185">Reference proteome</keyword>
<protein>
    <submittedName>
        <fullName evidence="2">Uncharacterized protein</fullName>
    </submittedName>
</protein>
<dbReference type="Proteomes" id="UP001066276">
    <property type="component" value="Chromosome 3_2"/>
</dbReference>